<keyword evidence="3" id="KW-1185">Reference proteome</keyword>
<organism evidence="2 3">
    <name type="scientific">Striga asiatica</name>
    <name type="common">Asiatic witchweed</name>
    <name type="synonym">Buchnera asiatica</name>
    <dbReference type="NCBI Taxonomy" id="4170"/>
    <lineage>
        <taxon>Eukaryota</taxon>
        <taxon>Viridiplantae</taxon>
        <taxon>Streptophyta</taxon>
        <taxon>Embryophyta</taxon>
        <taxon>Tracheophyta</taxon>
        <taxon>Spermatophyta</taxon>
        <taxon>Magnoliopsida</taxon>
        <taxon>eudicotyledons</taxon>
        <taxon>Gunneridae</taxon>
        <taxon>Pentapetalae</taxon>
        <taxon>asterids</taxon>
        <taxon>lamiids</taxon>
        <taxon>Lamiales</taxon>
        <taxon>Orobanchaceae</taxon>
        <taxon>Buchnereae</taxon>
        <taxon>Striga</taxon>
    </lineage>
</organism>
<accession>A0A5A7R3Q4</accession>
<comment type="caution">
    <text evidence="2">The sequence shown here is derived from an EMBL/GenBank/DDBJ whole genome shotgun (WGS) entry which is preliminary data.</text>
</comment>
<gene>
    <name evidence="2" type="ORF">STAS_28330</name>
</gene>
<sequence length="201" mass="22230">MLLPNSLLASFHRVRCQCTNPNITAIDLINIPYATIDYYPSPPIILGLHDRVPAKNGTPHATATIDNKDSPVASLLEKLAHQNIVLEDFESHNGPGEYLPPAVNLETRLEGPKLAAHDELRVRVADFGCVSNGMLIRQMWLTEKGKGTSARSSPTNFNISDIGFISPYFIVIHIKSSSFSSPKSRSKHQDNQSTITKRENE</sequence>
<evidence type="ECO:0000256" key="1">
    <source>
        <dbReference type="SAM" id="MobiDB-lite"/>
    </source>
</evidence>
<protein>
    <submittedName>
        <fullName evidence="2">Transcriptional regulator</fullName>
    </submittedName>
</protein>
<dbReference type="Proteomes" id="UP000325081">
    <property type="component" value="Unassembled WGS sequence"/>
</dbReference>
<feature type="region of interest" description="Disordered" evidence="1">
    <location>
        <begin position="178"/>
        <end position="201"/>
    </location>
</feature>
<proteinExistence type="predicted"/>
<name>A0A5A7R3Q4_STRAF</name>
<evidence type="ECO:0000313" key="3">
    <source>
        <dbReference type="Proteomes" id="UP000325081"/>
    </source>
</evidence>
<dbReference type="EMBL" id="BKCP01009404">
    <property type="protein sequence ID" value="GER50994.1"/>
    <property type="molecule type" value="Genomic_DNA"/>
</dbReference>
<dbReference type="AlphaFoldDB" id="A0A5A7R3Q4"/>
<evidence type="ECO:0000313" key="2">
    <source>
        <dbReference type="EMBL" id="GER50994.1"/>
    </source>
</evidence>
<reference evidence="3" key="1">
    <citation type="journal article" date="2019" name="Curr. Biol.">
        <title>Genome Sequence of Striga asiatica Provides Insight into the Evolution of Plant Parasitism.</title>
        <authorList>
            <person name="Yoshida S."/>
            <person name="Kim S."/>
            <person name="Wafula E.K."/>
            <person name="Tanskanen J."/>
            <person name="Kim Y.M."/>
            <person name="Honaas L."/>
            <person name="Yang Z."/>
            <person name="Spallek T."/>
            <person name="Conn C.E."/>
            <person name="Ichihashi Y."/>
            <person name="Cheong K."/>
            <person name="Cui S."/>
            <person name="Der J.P."/>
            <person name="Gundlach H."/>
            <person name="Jiao Y."/>
            <person name="Hori C."/>
            <person name="Ishida J.K."/>
            <person name="Kasahara H."/>
            <person name="Kiba T."/>
            <person name="Kim M.S."/>
            <person name="Koo N."/>
            <person name="Laohavisit A."/>
            <person name="Lee Y.H."/>
            <person name="Lumba S."/>
            <person name="McCourt P."/>
            <person name="Mortimer J.C."/>
            <person name="Mutuku J.M."/>
            <person name="Nomura T."/>
            <person name="Sasaki-Sekimoto Y."/>
            <person name="Seto Y."/>
            <person name="Wang Y."/>
            <person name="Wakatake T."/>
            <person name="Sakakibara H."/>
            <person name="Demura T."/>
            <person name="Yamaguchi S."/>
            <person name="Yoneyama K."/>
            <person name="Manabe R.I."/>
            <person name="Nelson D.C."/>
            <person name="Schulman A.H."/>
            <person name="Timko M.P."/>
            <person name="dePamphilis C.W."/>
            <person name="Choi D."/>
            <person name="Shirasu K."/>
        </authorList>
    </citation>
    <scope>NUCLEOTIDE SEQUENCE [LARGE SCALE GENOMIC DNA]</scope>
    <source>
        <strain evidence="3">cv. UVA1</strain>
    </source>
</reference>